<reference evidence="4" key="2">
    <citation type="submission" date="2010-05" db="EMBL/GenBank/DDBJ databases">
        <title>The Genome Sequence of Magnaporthe poae strain ATCC 64411.</title>
        <authorList>
            <consortium name="The Broad Institute Genome Sequencing Platform"/>
            <consortium name="Broad Institute Genome Sequencing Center for Infectious Disease"/>
            <person name="Ma L.-J."/>
            <person name="Dead R."/>
            <person name="Young S."/>
            <person name="Zeng Q."/>
            <person name="Koehrsen M."/>
            <person name="Alvarado L."/>
            <person name="Berlin A."/>
            <person name="Chapman S.B."/>
            <person name="Chen Z."/>
            <person name="Freedman E."/>
            <person name="Gellesch M."/>
            <person name="Goldberg J."/>
            <person name="Griggs A."/>
            <person name="Gujja S."/>
            <person name="Heilman E.R."/>
            <person name="Heiman D."/>
            <person name="Hepburn T."/>
            <person name="Howarth C."/>
            <person name="Jen D."/>
            <person name="Larson L."/>
            <person name="Mehta T."/>
            <person name="Neiman D."/>
            <person name="Pearson M."/>
            <person name="Roberts A."/>
            <person name="Saif S."/>
            <person name="Shea T."/>
            <person name="Shenoy N."/>
            <person name="Sisk P."/>
            <person name="Stolte C."/>
            <person name="Sykes S."/>
            <person name="Walk T."/>
            <person name="White J."/>
            <person name="Yandava C."/>
            <person name="Haas B."/>
            <person name="Nusbaum C."/>
            <person name="Birren B."/>
        </authorList>
    </citation>
    <scope>NUCLEOTIDE SEQUENCE</scope>
    <source>
        <strain evidence="4">ATCC 64411</strain>
    </source>
</reference>
<evidence type="ECO:0008006" key="7">
    <source>
        <dbReference type="Google" id="ProtNLM"/>
    </source>
</evidence>
<evidence type="ECO:0000313" key="6">
    <source>
        <dbReference type="Proteomes" id="UP000011715"/>
    </source>
</evidence>
<reference evidence="4" key="3">
    <citation type="submission" date="2011-03" db="EMBL/GenBank/DDBJ databases">
        <title>Annotation of Magnaporthe poae ATCC 64411.</title>
        <authorList>
            <person name="Ma L.-J."/>
            <person name="Dead R."/>
            <person name="Young S.K."/>
            <person name="Zeng Q."/>
            <person name="Gargeya S."/>
            <person name="Fitzgerald M."/>
            <person name="Haas B."/>
            <person name="Abouelleil A."/>
            <person name="Alvarado L."/>
            <person name="Arachchi H.M."/>
            <person name="Berlin A."/>
            <person name="Brown A."/>
            <person name="Chapman S.B."/>
            <person name="Chen Z."/>
            <person name="Dunbar C."/>
            <person name="Freedman E."/>
            <person name="Gearin G."/>
            <person name="Gellesch M."/>
            <person name="Goldberg J."/>
            <person name="Griggs A."/>
            <person name="Gujja S."/>
            <person name="Heiman D."/>
            <person name="Howarth C."/>
            <person name="Larson L."/>
            <person name="Lui A."/>
            <person name="MacDonald P.J.P."/>
            <person name="Mehta T."/>
            <person name="Montmayeur A."/>
            <person name="Murphy C."/>
            <person name="Neiman D."/>
            <person name="Pearson M."/>
            <person name="Priest M."/>
            <person name="Roberts A."/>
            <person name="Saif S."/>
            <person name="Shea T."/>
            <person name="Shenoy N."/>
            <person name="Sisk P."/>
            <person name="Stolte C."/>
            <person name="Sykes S."/>
            <person name="Yandava C."/>
            <person name="Wortman J."/>
            <person name="Nusbaum C."/>
            <person name="Birren B."/>
        </authorList>
    </citation>
    <scope>NUCLEOTIDE SEQUENCE</scope>
    <source>
        <strain evidence="4">ATCC 64411</strain>
    </source>
</reference>
<keyword evidence="6" id="KW-1185">Reference proteome</keyword>
<dbReference type="Gene3D" id="1.10.340.30">
    <property type="entry name" value="Hypothetical protein, domain 2"/>
    <property type="match status" value="1"/>
</dbReference>
<dbReference type="InterPro" id="IPR011257">
    <property type="entry name" value="DNA_glycosylase"/>
</dbReference>
<evidence type="ECO:0000256" key="3">
    <source>
        <dbReference type="SAM" id="MobiDB-lite"/>
    </source>
</evidence>
<name>A0A0C4E6W6_MAGP6</name>
<dbReference type="GO" id="GO:0006281">
    <property type="term" value="P:DNA repair"/>
    <property type="evidence" value="ECO:0007669"/>
    <property type="project" value="InterPro"/>
</dbReference>
<dbReference type="Proteomes" id="UP000011715">
    <property type="component" value="Unassembled WGS sequence"/>
</dbReference>
<feature type="region of interest" description="Disordered" evidence="3">
    <location>
        <begin position="485"/>
        <end position="531"/>
    </location>
</feature>
<dbReference type="GO" id="GO:0003824">
    <property type="term" value="F:catalytic activity"/>
    <property type="evidence" value="ECO:0007669"/>
    <property type="project" value="InterPro"/>
</dbReference>
<dbReference type="AlphaFoldDB" id="A0A0C4E6W6"/>
<evidence type="ECO:0000256" key="1">
    <source>
        <dbReference type="ARBA" id="ARBA00004123"/>
    </source>
</evidence>
<dbReference type="InterPro" id="IPR045138">
    <property type="entry name" value="MeCP2/MBD4"/>
</dbReference>
<dbReference type="eggNOG" id="KOG4161">
    <property type="taxonomic scope" value="Eukaryota"/>
</dbReference>
<dbReference type="EMBL" id="GL876972">
    <property type="protein sequence ID" value="KLU89289.1"/>
    <property type="molecule type" value="Genomic_DNA"/>
</dbReference>
<reference evidence="6" key="1">
    <citation type="submission" date="2010-05" db="EMBL/GenBank/DDBJ databases">
        <title>The genome sequence of Magnaporthe poae strain ATCC 64411.</title>
        <authorList>
            <person name="Ma L.-J."/>
            <person name="Dead R."/>
            <person name="Young S."/>
            <person name="Zeng Q."/>
            <person name="Koehrsen M."/>
            <person name="Alvarado L."/>
            <person name="Berlin A."/>
            <person name="Chapman S.B."/>
            <person name="Chen Z."/>
            <person name="Freedman E."/>
            <person name="Gellesch M."/>
            <person name="Goldberg J."/>
            <person name="Griggs A."/>
            <person name="Gujja S."/>
            <person name="Heilman E.R."/>
            <person name="Heiman D."/>
            <person name="Hepburn T."/>
            <person name="Howarth C."/>
            <person name="Jen D."/>
            <person name="Larson L."/>
            <person name="Mehta T."/>
            <person name="Neiman D."/>
            <person name="Pearson M."/>
            <person name="Roberts A."/>
            <person name="Saif S."/>
            <person name="Shea T."/>
            <person name="Shenoy N."/>
            <person name="Sisk P."/>
            <person name="Stolte C."/>
            <person name="Sykes S."/>
            <person name="Walk T."/>
            <person name="White J."/>
            <person name="Yandava C."/>
            <person name="Haas B."/>
            <person name="Nusbaum C."/>
            <person name="Birren B."/>
        </authorList>
    </citation>
    <scope>NUCLEOTIDE SEQUENCE [LARGE SCALE GENOMIC DNA]</scope>
    <source>
        <strain evidence="6">ATCC 64411 / 73-15</strain>
    </source>
</reference>
<proteinExistence type="predicted"/>
<evidence type="ECO:0000256" key="2">
    <source>
        <dbReference type="ARBA" id="ARBA00023242"/>
    </source>
</evidence>
<feature type="compositionally biased region" description="Low complexity" evidence="3">
    <location>
        <begin position="207"/>
        <end position="218"/>
    </location>
</feature>
<evidence type="ECO:0000313" key="5">
    <source>
        <dbReference type="EnsemblFungi" id="MAPG_08263T0"/>
    </source>
</evidence>
<feature type="compositionally biased region" description="Acidic residues" evidence="3">
    <location>
        <begin position="431"/>
        <end position="442"/>
    </location>
</feature>
<feature type="region of interest" description="Disordered" evidence="3">
    <location>
        <begin position="140"/>
        <end position="171"/>
    </location>
</feature>
<reference evidence="5" key="4">
    <citation type="journal article" date="2015" name="G3 (Bethesda)">
        <title>Genome sequences of three phytopathogenic species of the Magnaporthaceae family of fungi.</title>
        <authorList>
            <person name="Okagaki L.H."/>
            <person name="Nunes C.C."/>
            <person name="Sailsbery J."/>
            <person name="Clay B."/>
            <person name="Brown D."/>
            <person name="John T."/>
            <person name="Oh Y."/>
            <person name="Young N."/>
            <person name="Fitzgerald M."/>
            <person name="Haas B.J."/>
            <person name="Zeng Q."/>
            <person name="Young S."/>
            <person name="Adiconis X."/>
            <person name="Fan L."/>
            <person name="Levin J.Z."/>
            <person name="Mitchell T.K."/>
            <person name="Okubara P.A."/>
            <person name="Farman M.L."/>
            <person name="Kohn L.M."/>
            <person name="Birren B."/>
            <person name="Ma L.-J."/>
            <person name="Dean R.A."/>
        </authorList>
    </citation>
    <scope>NUCLEOTIDE SEQUENCE</scope>
    <source>
        <strain evidence="5">ATCC 64411 / 73-15</strain>
    </source>
</reference>
<dbReference type="SUPFAM" id="SSF48150">
    <property type="entry name" value="DNA-glycosylase"/>
    <property type="match status" value="1"/>
</dbReference>
<accession>A0A0C4E6W6</accession>
<evidence type="ECO:0000313" key="4">
    <source>
        <dbReference type="EMBL" id="KLU89289.1"/>
    </source>
</evidence>
<feature type="compositionally biased region" description="Basic and acidic residues" evidence="3">
    <location>
        <begin position="421"/>
        <end position="430"/>
    </location>
</feature>
<dbReference type="EMBL" id="ADBL01001993">
    <property type="status" value="NOT_ANNOTATED_CDS"/>
    <property type="molecule type" value="Genomic_DNA"/>
</dbReference>
<gene>
    <name evidence="4" type="ORF">MAPG_08263</name>
</gene>
<dbReference type="GO" id="GO:0005634">
    <property type="term" value="C:nucleus"/>
    <property type="evidence" value="ECO:0007669"/>
    <property type="project" value="UniProtKB-SubCell"/>
</dbReference>
<dbReference type="PANTHER" id="PTHR15074:SF0">
    <property type="entry name" value="METHYL-CPG-BINDING DOMAIN PROTEIN 4-LIKE PROTEIN"/>
    <property type="match status" value="1"/>
</dbReference>
<dbReference type="EnsemblFungi" id="MAPG_08263T0">
    <property type="protein sequence ID" value="MAPG_08263T0"/>
    <property type="gene ID" value="MAPG_08263"/>
</dbReference>
<reference evidence="5" key="5">
    <citation type="submission" date="2015-06" db="UniProtKB">
        <authorList>
            <consortium name="EnsemblFungi"/>
        </authorList>
    </citation>
    <scope>IDENTIFICATION</scope>
    <source>
        <strain evidence="5">ATCC 64411</strain>
    </source>
</reference>
<dbReference type="STRING" id="644358.A0A0C4E6W6"/>
<dbReference type="OrthoDB" id="10265068at2759"/>
<feature type="compositionally biased region" description="Pro residues" evidence="3">
    <location>
        <begin position="240"/>
        <end position="251"/>
    </location>
</feature>
<keyword evidence="2" id="KW-0539">Nucleus</keyword>
<dbReference type="OMA" id="IMRYARI"/>
<dbReference type="GO" id="GO:0003677">
    <property type="term" value="F:DNA binding"/>
    <property type="evidence" value="ECO:0007669"/>
    <property type="project" value="InterPro"/>
</dbReference>
<sequence>MGRGKPQRRDVVASSSTTTTALRCASGPPQLTNGAARNLLRGFDVKGDESMEYLASLVTSGTAPREAIDELYSAGLMAAAEDWDLTLACAVAMNKQQRRQQLQRPRHSCGIDDHRLLRGNSNIHLFACLDKVFGRESSHLQEESPAAAKEQAAGKDQEPKGSWTSKRKRQIKSPYWTDEPLQLVAEPPLKRAKVEIKEEHGTAAVALDSSALDDATSASPPPPQKAVEKSDLPRSTGPAPRKPLPSSPPTPTVKTRGAATSRHFGGGTPTPSAAARPTMGQQSVLLLEDKSPRKRASSRPPGAPAVSGLPFPPLTAPRFGLIQEELAHDPFQLMVAVRLLIKTAGRAAIPAFRRLTERYPSAADVAAADPEELLDMIRHLGLGIVRRDAIMRYARIWVAKPPSREVRYGVKHYPRRGDAKDVKLGEKFGPEDEEDESNDDHDEAVRATSHRGLGSAWEIGHITQGSYAIDSWRIFCRDELLGRTGPATGDDDDDDDDGQQKNKKKETSITTTTDERKRRSGGKGEFQPEWMRVQPADKELRAYLRWMWMREGWDWDPETGEREVLSEELRRAVDEGRVGYDDHGRLRIVS</sequence>
<dbReference type="VEuPathDB" id="FungiDB:MAPG_08263"/>
<feature type="region of interest" description="Disordered" evidence="3">
    <location>
        <begin position="1"/>
        <end position="28"/>
    </location>
</feature>
<comment type="subcellular location">
    <subcellularLocation>
        <location evidence="1">Nucleus</location>
    </subcellularLocation>
</comment>
<dbReference type="PANTHER" id="PTHR15074">
    <property type="entry name" value="METHYL-CPG-BINDING PROTEIN"/>
    <property type="match status" value="1"/>
</dbReference>
<protein>
    <recommendedName>
        <fullName evidence="7">HhH-GPD domain-containing protein</fullName>
    </recommendedName>
</protein>
<feature type="region of interest" description="Disordered" evidence="3">
    <location>
        <begin position="207"/>
        <end position="278"/>
    </location>
</feature>
<feature type="region of interest" description="Disordered" evidence="3">
    <location>
        <begin position="421"/>
        <end position="444"/>
    </location>
</feature>
<organism evidence="5 6">
    <name type="scientific">Magnaporthiopsis poae (strain ATCC 64411 / 73-15)</name>
    <name type="common">Kentucky bluegrass fungus</name>
    <name type="synonym">Magnaporthe poae</name>
    <dbReference type="NCBI Taxonomy" id="644358"/>
    <lineage>
        <taxon>Eukaryota</taxon>
        <taxon>Fungi</taxon>
        <taxon>Dikarya</taxon>
        <taxon>Ascomycota</taxon>
        <taxon>Pezizomycotina</taxon>
        <taxon>Sordariomycetes</taxon>
        <taxon>Sordariomycetidae</taxon>
        <taxon>Magnaporthales</taxon>
        <taxon>Magnaporthaceae</taxon>
        <taxon>Magnaporthiopsis</taxon>
    </lineage>
</organism>